<dbReference type="AlphaFoldDB" id="A0AAD4CJT5"/>
<keyword evidence="3" id="KW-0547">Nucleotide-binding</keyword>
<gene>
    <name evidence="5" type="ORF">FE257_010582</name>
</gene>
<dbReference type="EMBL" id="VCAU01000067">
    <property type="protein sequence ID" value="KAF9887088.1"/>
    <property type="molecule type" value="Genomic_DNA"/>
</dbReference>
<dbReference type="Gene3D" id="3.40.50.300">
    <property type="entry name" value="P-loop containing nucleotide triphosphate hydrolases"/>
    <property type="match status" value="1"/>
</dbReference>
<reference evidence="5" key="2">
    <citation type="submission" date="2020-02" db="EMBL/GenBank/DDBJ databases">
        <authorList>
            <person name="Gilchrist C.L.M."/>
            <person name="Chooi Y.-H."/>
        </authorList>
    </citation>
    <scope>NUCLEOTIDE SEQUENCE</scope>
    <source>
        <strain evidence="5">MST-FP2251</strain>
    </source>
</reference>
<evidence type="ECO:0000256" key="1">
    <source>
        <dbReference type="ARBA" id="ARBA00005842"/>
    </source>
</evidence>
<dbReference type="InterPro" id="IPR027417">
    <property type="entry name" value="P-loop_NTPase"/>
</dbReference>
<keyword evidence="4" id="KW-0067">ATP-binding</keyword>
<dbReference type="GO" id="GO:0005524">
    <property type="term" value="F:ATP binding"/>
    <property type="evidence" value="ECO:0007669"/>
    <property type="project" value="UniProtKB-KW"/>
</dbReference>
<dbReference type="Proteomes" id="UP001194746">
    <property type="component" value="Unassembled WGS sequence"/>
</dbReference>
<evidence type="ECO:0000313" key="6">
    <source>
        <dbReference type="Proteomes" id="UP001194746"/>
    </source>
</evidence>
<accession>A0AAD4CJT5</accession>
<name>A0AAD4CJT5_ASPNN</name>
<dbReference type="PANTHER" id="PTHR11088:SF89">
    <property type="entry name" value="TRNA DIMETHYLALLYLTRANSFERASE"/>
    <property type="match status" value="1"/>
</dbReference>
<sequence>MVSPTNDVISITSPTTVNKTKLGVYLGKVFCSEVISVDSLQCYKPGRIVTAKVTESEADGVVHHLVDYLEAHEEPHSFLQTALECIENIQSRGNVPILAGGSTSLTIPILRQCIDNGKRLCVIMLNSPLPILQNRIERRVDQMIDEGLLDELRELLALEAAHLKEGPDFKRGIWKTIGYPEFYPYLTSSGGDGEPIPEEIFKACVAEMKMNTFSYARMQLNWSQETLVPMLQQNGVSYTRLMGSAVELRIARVGTEQGRQEHLNIPQDHRLLAEHNKPGGSPGHVQLRKDALIREDLQEVPGLGAVGEQVPGSP</sequence>
<reference evidence="5" key="1">
    <citation type="journal article" date="2019" name="Beilstein J. Org. Chem.">
        <title>Nanangenines: drimane sesquiterpenoids as the dominant metabolite cohort of a novel Australian fungus, Aspergillus nanangensis.</title>
        <authorList>
            <person name="Lacey H.J."/>
            <person name="Gilchrist C.L.M."/>
            <person name="Crombie A."/>
            <person name="Kalaitzis J.A."/>
            <person name="Vuong D."/>
            <person name="Rutledge P.J."/>
            <person name="Turner P."/>
            <person name="Pitt J.I."/>
            <person name="Lacey E."/>
            <person name="Chooi Y.H."/>
            <person name="Piggott A.M."/>
        </authorList>
    </citation>
    <scope>NUCLEOTIDE SEQUENCE</scope>
    <source>
        <strain evidence="5">MST-FP2251</strain>
    </source>
</reference>
<evidence type="ECO:0000313" key="5">
    <source>
        <dbReference type="EMBL" id="KAF9887088.1"/>
    </source>
</evidence>
<evidence type="ECO:0000256" key="3">
    <source>
        <dbReference type="ARBA" id="ARBA00022741"/>
    </source>
</evidence>
<keyword evidence="2" id="KW-0808">Transferase</keyword>
<organism evidence="5 6">
    <name type="scientific">Aspergillus nanangensis</name>
    <dbReference type="NCBI Taxonomy" id="2582783"/>
    <lineage>
        <taxon>Eukaryota</taxon>
        <taxon>Fungi</taxon>
        <taxon>Dikarya</taxon>
        <taxon>Ascomycota</taxon>
        <taxon>Pezizomycotina</taxon>
        <taxon>Eurotiomycetes</taxon>
        <taxon>Eurotiomycetidae</taxon>
        <taxon>Eurotiales</taxon>
        <taxon>Aspergillaceae</taxon>
        <taxon>Aspergillus</taxon>
        <taxon>Aspergillus subgen. Circumdati</taxon>
    </lineage>
</organism>
<keyword evidence="6" id="KW-1185">Reference proteome</keyword>
<proteinExistence type="inferred from homology"/>
<comment type="similarity">
    <text evidence="1">Belongs to the IPP transferase family.</text>
</comment>
<dbReference type="GO" id="GO:0005739">
    <property type="term" value="C:mitochondrion"/>
    <property type="evidence" value="ECO:0007669"/>
    <property type="project" value="TreeGrafter"/>
</dbReference>
<dbReference type="GO" id="GO:0006400">
    <property type="term" value="P:tRNA modification"/>
    <property type="evidence" value="ECO:0007669"/>
    <property type="project" value="TreeGrafter"/>
</dbReference>
<dbReference type="SUPFAM" id="SSF52540">
    <property type="entry name" value="P-loop containing nucleoside triphosphate hydrolases"/>
    <property type="match status" value="1"/>
</dbReference>
<evidence type="ECO:0000256" key="2">
    <source>
        <dbReference type="ARBA" id="ARBA00022679"/>
    </source>
</evidence>
<dbReference type="GO" id="GO:0052381">
    <property type="term" value="F:tRNA dimethylallyltransferase activity"/>
    <property type="evidence" value="ECO:0007669"/>
    <property type="project" value="TreeGrafter"/>
</dbReference>
<evidence type="ECO:0000256" key="4">
    <source>
        <dbReference type="ARBA" id="ARBA00022840"/>
    </source>
</evidence>
<dbReference type="Pfam" id="PF01715">
    <property type="entry name" value="IPPT"/>
    <property type="match status" value="2"/>
</dbReference>
<protein>
    <submittedName>
        <fullName evidence="5">Uncharacterized protein</fullName>
    </submittedName>
</protein>
<dbReference type="PANTHER" id="PTHR11088">
    <property type="entry name" value="TRNA DIMETHYLALLYLTRANSFERASE"/>
    <property type="match status" value="1"/>
</dbReference>
<dbReference type="InterPro" id="IPR039657">
    <property type="entry name" value="Dimethylallyltransferase"/>
</dbReference>
<comment type="caution">
    <text evidence="5">The sequence shown here is derived from an EMBL/GenBank/DDBJ whole genome shotgun (WGS) entry which is preliminary data.</text>
</comment>